<dbReference type="InParanoid" id="A0A158NDH4"/>
<feature type="transmembrane region" description="Helical" evidence="2">
    <location>
        <begin position="20"/>
        <end position="40"/>
    </location>
</feature>
<protein>
    <submittedName>
        <fullName evidence="3">Uncharacterized protein</fullName>
    </submittedName>
</protein>
<dbReference type="PANTHER" id="PTHR21879">
    <property type="entry name" value="FI03362P-RELATED-RELATED"/>
    <property type="match status" value="1"/>
</dbReference>
<sequence>MTIVTERWENTANDINLNIYAKSMLIFCLLITCVIHVNTYENNEIRNVKDYILDTKLHRIPVERQIFNFKKNGIKIDLKVVPSAKNDSVKNKNDDYFPEFPVKDIGKCIIKFSLDCIKKRFIRFIETVSHLDEITLLGQNVKLVKTGITRRSNARSMNDSDVSIERSVDDFFDSFTLRITLPRWNKQEKNQIDMMFDETAVAEGRGKKGGGGGCGGGKGGKCKMMMMGMMMMLKMKLIGLMSLKSMMMGGMSLMVSMMMLMSKFGKGGGGPWKGGGGGGGGGDYKEIILLTKSAGGGGGGGGHSSSYGAPPPSSYGAPPSSSYGSPSGGGGYGGGGWGRSFHNKRPMIYDKETKTEIADGFNHIPMTGEVISNAESIDYLDYQDYQEPSSITNSSSRISNWNTPSYSAFQDGDIDVSIGSAKNNLKSEAIVNAEGRSFIFNETPPISIVNVIEKTVDTTTTTEQSVTPEFAINAVYMDEWQATAEKTNSNVLSTNSNEKIKLQQTELRPKNIPLLHII</sequence>
<organism evidence="3 4">
    <name type="scientific">Atta cephalotes</name>
    <name type="common">Leafcutter ant</name>
    <dbReference type="NCBI Taxonomy" id="12957"/>
    <lineage>
        <taxon>Eukaryota</taxon>
        <taxon>Metazoa</taxon>
        <taxon>Ecdysozoa</taxon>
        <taxon>Arthropoda</taxon>
        <taxon>Hexapoda</taxon>
        <taxon>Insecta</taxon>
        <taxon>Pterygota</taxon>
        <taxon>Neoptera</taxon>
        <taxon>Endopterygota</taxon>
        <taxon>Hymenoptera</taxon>
        <taxon>Apocrita</taxon>
        <taxon>Aculeata</taxon>
        <taxon>Formicoidea</taxon>
        <taxon>Formicidae</taxon>
        <taxon>Myrmicinae</taxon>
        <taxon>Atta</taxon>
    </lineage>
</organism>
<dbReference type="KEGG" id="acep:105618664"/>
<evidence type="ECO:0000313" key="4">
    <source>
        <dbReference type="Proteomes" id="UP000005205"/>
    </source>
</evidence>
<proteinExistence type="predicted"/>
<dbReference type="AlphaFoldDB" id="A0A158NDH4"/>
<keyword evidence="2" id="KW-0812">Transmembrane</keyword>
<dbReference type="EMBL" id="ADTU01012541">
    <property type="status" value="NOT_ANNOTATED_CDS"/>
    <property type="molecule type" value="Genomic_DNA"/>
</dbReference>
<keyword evidence="4" id="KW-1185">Reference proteome</keyword>
<feature type="region of interest" description="Disordered" evidence="1">
    <location>
        <begin position="295"/>
        <end position="328"/>
    </location>
</feature>
<dbReference type="InterPro" id="IPR012464">
    <property type="entry name" value="DUF1676"/>
</dbReference>
<evidence type="ECO:0000256" key="1">
    <source>
        <dbReference type="SAM" id="MobiDB-lite"/>
    </source>
</evidence>
<dbReference type="EnsemblMetazoa" id="XM_012200192.1">
    <property type="protein sequence ID" value="XP_012055582.1"/>
    <property type="gene ID" value="LOC105618664"/>
</dbReference>
<feature type="compositionally biased region" description="Low complexity" evidence="1">
    <location>
        <begin position="304"/>
        <end position="325"/>
    </location>
</feature>
<evidence type="ECO:0000313" key="3">
    <source>
        <dbReference type="EnsemblMetazoa" id="XP_012055582.1"/>
    </source>
</evidence>
<keyword evidence="2" id="KW-1133">Transmembrane helix</keyword>
<dbReference type="PANTHER" id="PTHR21879:SF9">
    <property type="entry name" value="OSIRIS 16"/>
    <property type="match status" value="1"/>
</dbReference>
<keyword evidence="2" id="KW-0472">Membrane</keyword>
<feature type="transmembrane region" description="Helical" evidence="2">
    <location>
        <begin position="237"/>
        <end position="261"/>
    </location>
</feature>
<reference evidence="4" key="1">
    <citation type="journal article" date="2011" name="PLoS Genet.">
        <title>The genome sequence of the leaf-cutter ant Atta cephalotes reveals insights into its obligate symbiotic lifestyle.</title>
        <authorList>
            <person name="Suen G."/>
            <person name="Teiling C."/>
            <person name="Li L."/>
            <person name="Holt C."/>
            <person name="Abouheif E."/>
            <person name="Bornberg-Bauer E."/>
            <person name="Bouffard P."/>
            <person name="Caldera E.J."/>
            <person name="Cash E."/>
            <person name="Cavanaugh A."/>
            <person name="Denas O."/>
            <person name="Elhaik E."/>
            <person name="Fave M.J."/>
            <person name="Gadau J."/>
            <person name="Gibson J.D."/>
            <person name="Graur D."/>
            <person name="Grubbs K.J."/>
            <person name="Hagen D.E."/>
            <person name="Harkins T.T."/>
            <person name="Helmkampf M."/>
            <person name="Hu H."/>
            <person name="Johnson B.R."/>
            <person name="Kim J."/>
            <person name="Marsh S.E."/>
            <person name="Moeller J.A."/>
            <person name="Munoz-Torres M.C."/>
            <person name="Murphy M.C."/>
            <person name="Naughton M.C."/>
            <person name="Nigam S."/>
            <person name="Overson R."/>
            <person name="Rajakumar R."/>
            <person name="Reese J.T."/>
            <person name="Scott J.J."/>
            <person name="Smith C.R."/>
            <person name="Tao S."/>
            <person name="Tsutsui N.D."/>
            <person name="Viljakainen L."/>
            <person name="Wissler L."/>
            <person name="Yandell M.D."/>
            <person name="Zimmer F."/>
            <person name="Taylor J."/>
            <person name="Slater S.C."/>
            <person name="Clifton S.W."/>
            <person name="Warren W.C."/>
            <person name="Elsik C.G."/>
            <person name="Smith C.D."/>
            <person name="Weinstock G.M."/>
            <person name="Gerardo N.M."/>
            <person name="Currie C.R."/>
        </authorList>
    </citation>
    <scope>NUCLEOTIDE SEQUENCE [LARGE SCALE GENOMIC DNA]</scope>
</reference>
<accession>A0A158NDH4</accession>
<reference evidence="3" key="2">
    <citation type="submission" date="2016-04" db="UniProtKB">
        <authorList>
            <consortium name="EnsemblMetazoa"/>
        </authorList>
    </citation>
    <scope>IDENTIFICATION</scope>
</reference>
<gene>
    <name evidence="3" type="primary">105618664</name>
</gene>
<dbReference type="Pfam" id="PF07898">
    <property type="entry name" value="DUF1676"/>
    <property type="match status" value="1"/>
</dbReference>
<dbReference type="Proteomes" id="UP000005205">
    <property type="component" value="Unassembled WGS sequence"/>
</dbReference>
<evidence type="ECO:0000256" key="2">
    <source>
        <dbReference type="SAM" id="Phobius"/>
    </source>
</evidence>
<dbReference type="OrthoDB" id="6622274at2759"/>
<name>A0A158NDH4_ATTCE</name>
<dbReference type="PRINTS" id="PR01228">
    <property type="entry name" value="EGGSHELL"/>
</dbReference>
<dbReference type="GO" id="GO:0016020">
    <property type="term" value="C:membrane"/>
    <property type="evidence" value="ECO:0007669"/>
    <property type="project" value="TreeGrafter"/>
</dbReference>